<proteinExistence type="predicted"/>
<keyword evidence="1" id="KW-0732">Signal</keyword>
<accession>A0ABU5VXR6</accession>
<protein>
    <submittedName>
        <fullName evidence="2">Uncharacterized protein</fullName>
    </submittedName>
</protein>
<evidence type="ECO:0000313" key="2">
    <source>
        <dbReference type="EMBL" id="MEA9357796.1"/>
    </source>
</evidence>
<evidence type="ECO:0000256" key="1">
    <source>
        <dbReference type="SAM" id="SignalP"/>
    </source>
</evidence>
<gene>
    <name evidence="2" type="ORF">SHI21_16310</name>
</gene>
<evidence type="ECO:0000313" key="3">
    <source>
        <dbReference type="Proteomes" id="UP001302274"/>
    </source>
</evidence>
<comment type="caution">
    <text evidence="2">The sequence shown here is derived from an EMBL/GenBank/DDBJ whole genome shotgun (WGS) entry which is preliminary data.</text>
</comment>
<feature type="chain" id="PRO_5045804978" evidence="1">
    <location>
        <begin position="23"/>
        <end position="237"/>
    </location>
</feature>
<feature type="signal peptide" evidence="1">
    <location>
        <begin position="1"/>
        <end position="22"/>
    </location>
</feature>
<sequence length="237" mass="24039">MKNIFKTFLIVNCLSILPVAHAVDNAGDIGLSASALTFKVYKMAVSTSALCTDLITVVDNGNTPVAVNFLSNPDLGNGVLANGTYNCIVIEFSDVLSFTPSTTSTSGNCVASTPRNLDICRSDNGGSSKLIDGSTTSCTGTNGANAGVYGTPGADRVSIYLSTGVTTGGNDAFNPPLTLGVNTHGFNLASPLVITGTSSGKFTVNPTGKVCDSAHSTCGGVSGTCGMEPPVFSFSKL</sequence>
<dbReference type="Proteomes" id="UP001302274">
    <property type="component" value="Unassembled WGS sequence"/>
</dbReference>
<dbReference type="EMBL" id="JAYGJQ010000002">
    <property type="protein sequence ID" value="MEA9357796.1"/>
    <property type="molecule type" value="Genomic_DNA"/>
</dbReference>
<name>A0ABU5VXR6_9BACT</name>
<reference evidence="2 3" key="1">
    <citation type="submission" date="2023-11" db="EMBL/GenBank/DDBJ databases">
        <title>A Novel Polar Bacteriovorax (B. antarcticus) Isolated from the Biocrust in Antarctica.</title>
        <authorList>
            <person name="Mun W."/>
            <person name="Choi S.Y."/>
            <person name="Mitchell R.J."/>
        </authorList>
    </citation>
    <scope>NUCLEOTIDE SEQUENCE [LARGE SCALE GENOMIC DNA]</scope>
    <source>
        <strain evidence="2 3">PP10</strain>
    </source>
</reference>
<keyword evidence="3" id="KW-1185">Reference proteome</keyword>
<organism evidence="2 3">
    <name type="scientific">Bacteriovorax antarcticus</name>
    <dbReference type="NCBI Taxonomy" id="3088717"/>
    <lineage>
        <taxon>Bacteria</taxon>
        <taxon>Pseudomonadati</taxon>
        <taxon>Bdellovibrionota</taxon>
        <taxon>Bacteriovoracia</taxon>
        <taxon>Bacteriovoracales</taxon>
        <taxon>Bacteriovoracaceae</taxon>
        <taxon>Bacteriovorax</taxon>
    </lineage>
</organism>
<dbReference type="RefSeq" id="WP_323577957.1">
    <property type="nucleotide sequence ID" value="NZ_JAYGJQ010000002.1"/>
</dbReference>